<evidence type="ECO:0000313" key="2">
    <source>
        <dbReference type="Proteomes" id="UP001286313"/>
    </source>
</evidence>
<organism evidence="1 2">
    <name type="scientific">Petrolisthes cinctipes</name>
    <name type="common">Flat porcelain crab</name>
    <dbReference type="NCBI Taxonomy" id="88211"/>
    <lineage>
        <taxon>Eukaryota</taxon>
        <taxon>Metazoa</taxon>
        <taxon>Ecdysozoa</taxon>
        <taxon>Arthropoda</taxon>
        <taxon>Crustacea</taxon>
        <taxon>Multicrustacea</taxon>
        <taxon>Malacostraca</taxon>
        <taxon>Eumalacostraca</taxon>
        <taxon>Eucarida</taxon>
        <taxon>Decapoda</taxon>
        <taxon>Pleocyemata</taxon>
        <taxon>Anomura</taxon>
        <taxon>Galatheoidea</taxon>
        <taxon>Porcellanidae</taxon>
        <taxon>Petrolisthes</taxon>
    </lineage>
</organism>
<accession>A0AAE1FNI8</accession>
<evidence type="ECO:0000313" key="1">
    <source>
        <dbReference type="EMBL" id="KAK3875058.1"/>
    </source>
</evidence>
<comment type="caution">
    <text evidence="1">The sequence shown here is derived from an EMBL/GenBank/DDBJ whole genome shotgun (WGS) entry which is preliminary data.</text>
</comment>
<keyword evidence="2" id="KW-1185">Reference proteome</keyword>
<protein>
    <submittedName>
        <fullName evidence="1">Uncharacterized protein</fullName>
    </submittedName>
</protein>
<gene>
    <name evidence="1" type="ORF">Pcinc_020045</name>
</gene>
<dbReference type="Proteomes" id="UP001286313">
    <property type="component" value="Unassembled WGS sequence"/>
</dbReference>
<name>A0AAE1FNI8_PETCI</name>
<reference evidence="1" key="1">
    <citation type="submission" date="2023-10" db="EMBL/GenBank/DDBJ databases">
        <title>Genome assemblies of two species of porcelain crab, Petrolisthes cinctipes and Petrolisthes manimaculis (Anomura: Porcellanidae).</title>
        <authorList>
            <person name="Angst P."/>
        </authorList>
    </citation>
    <scope>NUCLEOTIDE SEQUENCE</scope>
    <source>
        <strain evidence="1">PB745_01</strain>
        <tissue evidence="1">Gill</tissue>
    </source>
</reference>
<proteinExistence type="predicted"/>
<sequence length="101" mass="11457">MNMGFTSSICHPLIWCQAMRHAAATLALIVARRRCMHAGEMQCGLPLGRLRARVRKYVPFSAWCNEDFHMSRAYHMSSEAGIIRAMQKGPYGVDIHSYDIT</sequence>
<dbReference type="EMBL" id="JAWQEG010002015">
    <property type="protein sequence ID" value="KAK3875058.1"/>
    <property type="molecule type" value="Genomic_DNA"/>
</dbReference>
<dbReference type="AlphaFoldDB" id="A0AAE1FNI8"/>